<comment type="subcellular location">
    <subcellularLocation>
        <location evidence="3">Membrane</location>
        <topology evidence="3">Single-pass type I membrane protein</topology>
    </subcellularLocation>
</comment>
<name>A0ABS3YL15_9BACT</name>
<evidence type="ECO:0000256" key="2">
    <source>
        <dbReference type="ARBA" id="ARBA00001941"/>
    </source>
</evidence>
<gene>
    <name evidence="14" type="ORF">J7I43_24350</name>
</gene>
<keyword evidence="6" id="KW-0479">Metal-binding</keyword>
<evidence type="ECO:0000256" key="13">
    <source>
        <dbReference type="SAM" id="SignalP"/>
    </source>
</evidence>
<proteinExistence type="predicted"/>
<evidence type="ECO:0000256" key="11">
    <source>
        <dbReference type="ARBA" id="ARBA00023136"/>
    </source>
</evidence>
<keyword evidence="12" id="KW-0325">Glycoprotein</keyword>
<accession>A0ABS3YL15</accession>
<dbReference type="PANTHER" id="PTHR31120">
    <property type="entry name" value="METALLOPROTEASE TIKI"/>
    <property type="match status" value="1"/>
</dbReference>
<dbReference type="PANTHER" id="PTHR31120:SF6">
    <property type="entry name" value="METALLOPROTEASE TIKI HOMOLOG"/>
    <property type="match status" value="1"/>
</dbReference>
<evidence type="ECO:0000256" key="12">
    <source>
        <dbReference type="ARBA" id="ARBA00023180"/>
    </source>
</evidence>
<dbReference type="Proteomes" id="UP000679126">
    <property type="component" value="Unassembled WGS sequence"/>
</dbReference>
<feature type="chain" id="PRO_5047132811" evidence="13">
    <location>
        <begin position="23"/>
        <end position="1206"/>
    </location>
</feature>
<dbReference type="InterPro" id="IPR011989">
    <property type="entry name" value="ARM-like"/>
</dbReference>
<dbReference type="CDD" id="cd14789">
    <property type="entry name" value="Tiki"/>
    <property type="match status" value="1"/>
</dbReference>
<evidence type="ECO:0000256" key="10">
    <source>
        <dbReference type="ARBA" id="ARBA00023049"/>
    </source>
</evidence>
<keyword evidence="9" id="KW-1133">Transmembrane helix</keyword>
<evidence type="ECO:0000256" key="9">
    <source>
        <dbReference type="ARBA" id="ARBA00022989"/>
    </source>
</evidence>
<dbReference type="PROSITE" id="PS51257">
    <property type="entry name" value="PROKAR_LIPOPROTEIN"/>
    <property type="match status" value="1"/>
</dbReference>
<dbReference type="EMBL" id="JAGHKP010000006">
    <property type="protein sequence ID" value="MBO9155382.1"/>
    <property type="molecule type" value="Genomic_DNA"/>
</dbReference>
<evidence type="ECO:0000256" key="4">
    <source>
        <dbReference type="ARBA" id="ARBA00022670"/>
    </source>
</evidence>
<dbReference type="Gene3D" id="1.25.10.10">
    <property type="entry name" value="Leucine-rich Repeat Variant"/>
    <property type="match status" value="1"/>
</dbReference>
<keyword evidence="5" id="KW-0812">Transmembrane</keyword>
<comment type="cofactor">
    <cofactor evidence="1">
        <name>Mn(2+)</name>
        <dbReference type="ChEBI" id="CHEBI:29035"/>
    </cofactor>
</comment>
<evidence type="ECO:0000313" key="15">
    <source>
        <dbReference type="Proteomes" id="UP000679126"/>
    </source>
</evidence>
<keyword evidence="10" id="KW-0482">Metalloprotease</keyword>
<evidence type="ECO:0000256" key="7">
    <source>
        <dbReference type="ARBA" id="ARBA00022729"/>
    </source>
</evidence>
<protein>
    <submittedName>
        <fullName evidence="14">TraB/GumN family protein</fullName>
    </submittedName>
</protein>
<reference evidence="15" key="1">
    <citation type="submission" date="2021-03" db="EMBL/GenBank/DDBJ databases">
        <title>Assistant Professor.</title>
        <authorList>
            <person name="Huq M.A."/>
        </authorList>
    </citation>
    <scope>NUCLEOTIDE SEQUENCE [LARGE SCALE GENOMIC DNA]</scope>
    <source>
        <strain evidence="15">MAH-28</strain>
    </source>
</reference>
<evidence type="ECO:0000256" key="5">
    <source>
        <dbReference type="ARBA" id="ARBA00022692"/>
    </source>
</evidence>
<evidence type="ECO:0000256" key="1">
    <source>
        <dbReference type="ARBA" id="ARBA00001936"/>
    </source>
</evidence>
<dbReference type="RefSeq" id="WP_209148617.1">
    <property type="nucleotide sequence ID" value="NZ_JAGHKP010000006.1"/>
</dbReference>
<keyword evidence="7 13" id="KW-0732">Signal</keyword>
<keyword evidence="8" id="KW-0378">Hydrolase</keyword>
<evidence type="ECO:0000256" key="6">
    <source>
        <dbReference type="ARBA" id="ARBA00022723"/>
    </source>
</evidence>
<evidence type="ECO:0000313" key="14">
    <source>
        <dbReference type="EMBL" id="MBO9155382.1"/>
    </source>
</evidence>
<feature type="signal peptide" evidence="13">
    <location>
        <begin position="1"/>
        <end position="22"/>
    </location>
</feature>
<dbReference type="Pfam" id="PF01963">
    <property type="entry name" value="TraB_PrgY_gumN"/>
    <property type="match status" value="1"/>
</dbReference>
<evidence type="ECO:0000256" key="8">
    <source>
        <dbReference type="ARBA" id="ARBA00022801"/>
    </source>
</evidence>
<comment type="cofactor">
    <cofactor evidence="2">
        <name>Co(2+)</name>
        <dbReference type="ChEBI" id="CHEBI:48828"/>
    </cofactor>
</comment>
<evidence type="ECO:0000256" key="3">
    <source>
        <dbReference type="ARBA" id="ARBA00004479"/>
    </source>
</evidence>
<organism evidence="14 15">
    <name type="scientific">Chitinophaga chungangae</name>
    <dbReference type="NCBI Taxonomy" id="2821488"/>
    <lineage>
        <taxon>Bacteria</taxon>
        <taxon>Pseudomonadati</taxon>
        <taxon>Bacteroidota</taxon>
        <taxon>Chitinophagia</taxon>
        <taxon>Chitinophagales</taxon>
        <taxon>Chitinophagaceae</taxon>
        <taxon>Chitinophaga</taxon>
    </lineage>
</organism>
<keyword evidence="4" id="KW-0645">Protease</keyword>
<sequence>MKYLQRSVLVCLLVAACGKGFAQNSRKYQGLLWEISGNRLAKPSYLFGTMHVSNKLAFNLSDSFYHCIRNVDVVSLETDPQRLQEDFSKSKMLLLSSSYMNTLSRRSLMPRDAFTIGPYGDLVRNGLTYRPEMINHLLYRSFSSQEDFEEDTFLDMYIYQVGSKLGKKATGVENFEESERLMLEAYRDAAKESRNKKNNHSFHDSNPAETRNLLNDAYRRGDLDLLDSLSSKQNNSPAFLEKFLYQRNENMFKAIDSIIRKQSLFAGVGAAHLPGDRGLIYMLRKAGYTVRPVTITNRDSEQKEQLEKMKAPVVFKPYVSDDGWIKAELPGKLYNFSNLTMLQQLQYADLANGAYYLVSRIRTNALSLGQNEQDVMKKVDSLLYENIPGKIISRQQIKNSGYPGFDIRNRTRRGDLQRYNIFVTPFEIFIFKISGNGDYAAGEEGDRFFASIHLKQLPAPQWSVYNPAEGSFSVKLPHAPVHSNNVALRSMSKRQEYEALDKKNGNSFLIIRKTIPDYSLLEEDTVELSFAEESFQQSQFIKQQKSRRIFNWLGRPCLEIVNQNTDNSFTQTRFLLQGANYYVLSARYQHDKKSAQDFFDTFTLRNPQYATFRTHKDTSLYFSVQTPVKADERDATEDMMEQMGGDEDEYYRSMYNLKEQQFQSDSTGETVHVTFQKLHRYFSVKDSAGYWNDKANQYSNDGDLVVYSKKYEKLPGWESCLFEMRDTNSTKNFLYKIYLRKGAVYTLSAITDNIAGPSEFVTKFFDSFTPEDTMAGTSIYRNKTPLLLEDFYSKDSVFRKQARQSIVNVNYRDEDVPALIRMIKGWHAGEKNYSEVKIDLIEQLGTIQHPDILPFLRQAYQAANDTSALQYAVLSALLHQQTREAQDVFRELVLKEIPVFGDVSQLTGLFEPLYDSLQLSAALFPDLLQFTALTDYKNNVYTLLAELADSGYIRPEVYKDQINQIAFDARVNLQKQLSNEQRMNEKDDDEEETWSVINANMENYPLHNFAILLLPYKHTNKNAERFFSRYETLKNTGQQVLRAQLYLRNKLPVTDSLLNSIAGKEKYRVKLWEALEEIDTQNRFPAKYGSQESIARSVLYNEETYDKKIDTLVLLGKQQTMHRFRKGNVYVYKYRAKNSDRWRLAVSGMQPENGKQCSADDALTQLTDLPFEADKPLPGQFAKVVRHVKYRNRYGWESSNQAFNID</sequence>
<keyword evidence="15" id="KW-1185">Reference proteome</keyword>
<dbReference type="InterPro" id="IPR002816">
    <property type="entry name" value="TraB/PrgY/GumN_fam"/>
</dbReference>
<dbReference type="InterPro" id="IPR040230">
    <property type="entry name" value="TIKI1/2-like"/>
</dbReference>
<keyword evidence="11" id="KW-0472">Membrane</keyword>
<comment type="caution">
    <text evidence="14">The sequence shown here is derived from an EMBL/GenBank/DDBJ whole genome shotgun (WGS) entry which is preliminary data.</text>
</comment>